<dbReference type="AlphaFoldDB" id="F8PHD1"/>
<dbReference type="Proteomes" id="UP000008063">
    <property type="component" value="Unassembled WGS sequence"/>
</dbReference>
<dbReference type="InParanoid" id="F8PHD1"/>
<sequence>MTKGKNVNPADAFRKAQRKKELKKASNKVERTKARDFALVKKDTHDLEDQVAKLEVISNRSAAEHIQLANLKAELIKIMKKKEDYVEDHPEHRRLVFRGRKVANEDDVKISSMEQKRNLFNKHGLPRHPARSIYYNSVMNPYGVPPPGMPYIERPFKPDEVASDEEDHGDDGIVMPAGPPPTAGSEDVPSDSDGDIPLPVGPPPPKDSGAYYAAIVACEKLIDFYFLFRLIPSIRTSIVALLLWTTVKNSLVPPPPLPPHPVGLFQPLHVPMVFPPFMYPPPPPGPMNVRPPSGPPPAFSGPALSMSMPPPPPGFFSRRAQSVSAMQAPLSSAPHQTYQAHAANRVAANAYLPRDSKFPLTTGSSVSGPITTAATVSAAPQLRDFRKEATAFVPASLKRKKPTAAGPTASSNINAAPSIDSSLNSVYSESTDATAKPDIASVLKNQLGCMPVQAVVGTDVQSNAKSGRFTGLKSRGDYDKFVEEMVDILGP</sequence>
<name>F8PHD1_SERL3</name>
<dbReference type="OMA" id="VMNPFGV"/>
<dbReference type="eggNOG" id="KOG4672">
    <property type="taxonomic scope" value="Eukaryota"/>
</dbReference>
<dbReference type="GO" id="GO:0006396">
    <property type="term" value="P:RNA processing"/>
    <property type="evidence" value="ECO:0007669"/>
    <property type="project" value="InterPro"/>
</dbReference>
<dbReference type="EMBL" id="GL945474">
    <property type="protein sequence ID" value="EGO04977.1"/>
    <property type="molecule type" value="Genomic_DNA"/>
</dbReference>
<accession>F8PHD1</accession>
<dbReference type="Pfam" id="PF09429">
    <property type="entry name" value="Wbp11"/>
    <property type="match status" value="1"/>
</dbReference>
<keyword evidence="4" id="KW-1185">Reference proteome</keyword>
<evidence type="ECO:0000313" key="3">
    <source>
        <dbReference type="EMBL" id="EGO04977.1"/>
    </source>
</evidence>
<protein>
    <recommendedName>
        <fullName evidence="2">Wbp11/ELF5/Saf1 N-terminal domain-containing protein</fullName>
    </recommendedName>
</protein>
<dbReference type="Pfam" id="PF12622">
    <property type="entry name" value="NpwBP"/>
    <property type="match status" value="1"/>
</dbReference>
<feature type="region of interest" description="Disordered" evidence="1">
    <location>
        <begin position="160"/>
        <end position="203"/>
    </location>
</feature>
<feature type="domain" description="Wbp11/ELF5/Saf1 N-terminal" evidence="2">
    <location>
        <begin position="4"/>
        <end position="80"/>
    </location>
</feature>
<dbReference type="InterPro" id="IPR019007">
    <property type="entry name" value="Wbp11/ELF5/Saf1_N"/>
</dbReference>
<dbReference type="STRING" id="936435.F8PHD1"/>
<evidence type="ECO:0000256" key="1">
    <source>
        <dbReference type="SAM" id="MobiDB-lite"/>
    </source>
</evidence>
<evidence type="ECO:0000313" key="4">
    <source>
        <dbReference type="Proteomes" id="UP000008063"/>
    </source>
</evidence>
<dbReference type="HOGENOM" id="CLU_040947_0_0_1"/>
<feature type="region of interest" description="Disordered" evidence="1">
    <location>
        <begin position="1"/>
        <end position="30"/>
    </location>
</feature>
<dbReference type="OrthoDB" id="205569at2759"/>
<organism evidence="4">
    <name type="scientific">Serpula lacrymans var. lacrymans (strain S7.3)</name>
    <name type="common">Dry rot fungus</name>
    <dbReference type="NCBI Taxonomy" id="936435"/>
    <lineage>
        <taxon>Eukaryota</taxon>
        <taxon>Fungi</taxon>
        <taxon>Dikarya</taxon>
        <taxon>Basidiomycota</taxon>
        <taxon>Agaricomycotina</taxon>
        <taxon>Agaricomycetes</taxon>
        <taxon>Agaricomycetidae</taxon>
        <taxon>Boletales</taxon>
        <taxon>Coniophorineae</taxon>
        <taxon>Serpulaceae</taxon>
        <taxon>Serpula</taxon>
    </lineage>
</organism>
<evidence type="ECO:0000259" key="2">
    <source>
        <dbReference type="Pfam" id="PF09429"/>
    </source>
</evidence>
<proteinExistence type="predicted"/>
<gene>
    <name evidence="3" type="ORF">SERLA73DRAFT_68629</name>
</gene>
<reference evidence="4" key="1">
    <citation type="journal article" date="2011" name="Science">
        <title>The plant cell wall-decomposing machinery underlies the functional diversity of forest fungi.</title>
        <authorList>
            <person name="Eastwood D.C."/>
            <person name="Floudas D."/>
            <person name="Binder M."/>
            <person name="Majcherczyk A."/>
            <person name="Schneider P."/>
            <person name="Aerts A."/>
            <person name="Asiegbu F.O."/>
            <person name="Baker S.E."/>
            <person name="Barry K."/>
            <person name="Bendiksby M."/>
            <person name="Blumentritt M."/>
            <person name="Coutinho P.M."/>
            <person name="Cullen D."/>
            <person name="de Vries R.P."/>
            <person name="Gathman A."/>
            <person name="Goodell B."/>
            <person name="Henrissat B."/>
            <person name="Ihrmark K."/>
            <person name="Kauserud H."/>
            <person name="Kohler A."/>
            <person name="LaButti K."/>
            <person name="Lapidus A."/>
            <person name="Lavin J.L."/>
            <person name="Lee Y.-H."/>
            <person name="Lindquist E."/>
            <person name="Lilly W."/>
            <person name="Lucas S."/>
            <person name="Morin E."/>
            <person name="Murat C."/>
            <person name="Oguiza J.A."/>
            <person name="Park J."/>
            <person name="Pisabarro A.G."/>
            <person name="Riley R."/>
            <person name="Rosling A."/>
            <person name="Salamov A."/>
            <person name="Schmidt O."/>
            <person name="Schmutz J."/>
            <person name="Skrede I."/>
            <person name="Stenlid J."/>
            <person name="Wiebenga A."/>
            <person name="Xie X."/>
            <person name="Kuees U."/>
            <person name="Hibbett D.S."/>
            <person name="Hoffmeister D."/>
            <person name="Hoegberg N."/>
            <person name="Martin F."/>
            <person name="Grigoriev I.V."/>
            <person name="Watkinson S.C."/>
        </authorList>
    </citation>
    <scope>NUCLEOTIDE SEQUENCE [LARGE SCALE GENOMIC DNA]</scope>
    <source>
        <strain evidence="4">strain S7.3</strain>
    </source>
</reference>